<evidence type="ECO:0000313" key="3">
    <source>
        <dbReference type="EMBL" id="AUV80324.1"/>
    </source>
</evidence>
<dbReference type="EMBL" id="CP026309">
    <property type="protein sequence ID" value="AUV80324.1"/>
    <property type="molecule type" value="Genomic_DNA"/>
</dbReference>
<keyword evidence="2" id="KW-1133">Transmembrane helix</keyword>
<organism evidence="3 4">
    <name type="scientific">Salinigranum rubrum</name>
    <dbReference type="NCBI Taxonomy" id="755307"/>
    <lineage>
        <taxon>Archaea</taxon>
        <taxon>Methanobacteriati</taxon>
        <taxon>Methanobacteriota</taxon>
        <taxon>Stenosarchaea group</taxon>
        <taxon>Halobacteria</taxon>
        <taxon>Halobacteriales</taxon>
        <taxon>Haloferacaceae</taxon>
        <taxon>Salinigranum</taxon>
    </lineage>
</organism>
<dbReference type="PANTHER" id="PTHR35519:SF2">
    <property type="entry name" value="PH DOMAIN PROTEIN"/>
    <property type="match status" value="1"/>
</dbReference>
<dbReference type="OrthoDB" id="156248at2157"/>
<evidence type="ECO:0000256" key="2">
    <source>
        <dbReference type="SAM" id="Phobius"/>
    </source>
</evidence>
<sequence length="189" mass="19537">MSRRDGAAPNAAVDTGGGTDADVGVGTGVEVEGADDDERAELLALGRLSYYLDDLFRVPGTSYRIGLDPLVGLVPGVGDVPTSAASAYIVARAAALGVPRATLARMLLVLVVDAVFGSLPLVGDVFDAVWKANTRNVRLAATRLDEPEGASLDRRYVVVVTALLTLLLVLVGVGVGVAAWWALVRVGVV</sequence>
<dbReference type="Pfam" id="PF13430">
    <property type="entry name" value="DUF4112"/>
    <property type="match status" value="1"/>
</dbReference>
<dbReference type="PANTHER" id="PTHR35519">
    <property type="entry name" value="MEMBRANE PROTEINS"/>
    <property type="match status" value="1"/>
</dbReference>
<dbReference type="AlphaFoldDB" id="A0A2I8VEM7"/>
<gene>
    <name evidence="3" type="ORF">C2R22_00500</name>
</gene>
<dbReference type="RefSeq" id="WP_103423832.1">
    <property type="nucleotide sequence ID" value="NZ_CP026309.1"/>
</dbReference>
<evidence type="ECO:0000256" key="1">
    <source>
        <dbReference type="SAM" id="MobiDB-lite"/>
    </source>
</evidence>
<keyword evidence="2" id="KW-0812">Transmembrane</keyword>
<dbReference type="KEGG" id="srub:C2R22_00500"/>
<name>A0A2I8VEM7_9EURY</name>
<dbReference type="GeneID" id="35590523"/>
<keyword evidence="4" id="KW-1185">Reference proteome</keyword>
<feature type="region of interest" description="Disordered" evidence="1">
    <location>
        <begin position="1"/>
        <end position="23"/>
    </location>
</feature>
<dbReference type="Proteomes" id="UP000236584">
    <property type="component" value="Chromosome"/>
</dbReference>
<feature type="transmembrane region" description="Helical" evidence="2">
    <location>
        <begin position="156"/>
        <end position="183"/>
    </location>
</feature>
<accession>A0A2I8VEM7</accession>
<dbReference type="InterPro" id="IPR025187">
    <property type="entry name" value="DUF4112"/>
</dbReference>
<evidence type="ECO:0000313" key="4">
    <source>
        <dbReference type="Proteomes" id="UP000236584"/>
    </source>
</evidence>
<protein>
    <submittedName>
        <fullName evidence="3">DUF4112 domain-containing protein</fullName>
    </submittedName>
</protein>
<reference evidence="3 4" key="1">
    <citation type="submission" date="2018-01" db="EMBL/GenBank/DDBJ databases">
        <title>Complete genome sequence of Salinigranum rubrum GX10T, an extremely halophilic archaeon isolated from a marine solar saltern.</title>
        <authorList>
            <person name="Han S."/>
        </authorList>
    </citation>
    <scope>NUCLEOTIDE SEQUENCE [LARGE SCALE GENOMIC DNA]</scope>
    <source>
        <strain evidence="3 4">GX10</strain>
    </source>
</reference>
<keyword evidence="2" id="KW-0472">Membrane</keyword>
<proteinExistence type="predicted"/>